<dbReference type="PANTHER" id="PTHR21349:SF0">
    <property type="entry name" value="LARGE RIBOSOMAL SUBUNIT PROTEIN BL21M"/>
    <property type="match status" value="1"/>
</dbReference>
<keyword evidence="2 6" id="KW-0699">rRNA-binding</keyword>
<protein>
    <recommendedName>
        <fullName evidence="6">Large ribosomal subunit protein bL21</fullName>
    </recommendedName>
</protein>
<gene>
    <name evidence="6 8" type="primary">rplU</name>
    <name evidence="8" type="ORF">ETAA8_14220</name>
</gene>
<proteinExistence type="inferred from homology"/>
<evidence type="ECO:0000256" key="4">
    <source>
        <dbReference type="ARBA" id="ARBA00022980"/>
    </source>
</evidence>
<evidence type="ECO:0000256" key="5">
    <source>
        <dbReference type="ARBA" id="ARBA00023274"/>
    </source>
</evidence>
<dbReference type="HAMAP" id="MF_01363">
    <property type="entry name" value="Ribosomal_bL21"/>
    <property type="match status" value="1"/>
</dbReference>
<dbReference type="EMBL" id="CP036274">
    <property type="protein sequence ID" value="QDU26344.1"/>
    <property type="molecule type" value="Genomic_DNA"/>
</dbReference>
<dbReference type="Proteomes" id="UP000315017">
    <property type="component" value="Chromosome"/>
</dbReference>
<comment type="subunit">
    <text evidence="6">Part of the 50S ribosomal subunit. Contacts protein L20.</text>
</comment>
<keyword evidence="3 6" id="KW-0694">RNA-binding</keyword>
<evidence type="ECO:0000256" key="7">
    <source>
        <dbReference type="RuleBase" id="RU000562"/>
    </source>
</evidence>
<evidence type="ECO:0000256" key="6">
    <source>
        <dbReference type="HAMAP-Rule" id="MF_01363"/>
    </source>
</evidence>
<evidence type="ECO:0000313" key="9">
    <source>
        <dbReference type="Proteomes" id="UP000315017"/>
    </source>
</evidence>
<dbReference type="OrthoDB" id="9813334at2"/>
<keyword evidence="9" id="KW-1185">Reference proteome</keyword>
<keyword evidence="5 6" id="KW-0687">Ribonucleoprotein</keyword>
<dbReference type="AlphaFoldDB" id="A0A517Y7X2"/>
<dbReference type="GO" id="GO:0003735">
    <property type="term" value="F:structural constituent of ribosome"/>
    <property type="evidence" value="ECO:0007669"/>
    <property type="project" value="InterPro"/>
</dbReference>
<sequence>MYAIIADGGRQYKVEEGQVLSIDLRDGISEGAAITFDKVLAVSGNGAIKIGKPLVAGATVQAEVLVALEKGEKIYIQKFRRRKNYRKRTGHRQKYTQVKISKILA</sequence>
<dbReference type="InterPro" id="IPR036164">
    <property type="entry name" value="bL21-like_sf"/>
</dbReference>
<dbReference type="InterPro" id="IPR028909">
    <property type="entry name" value="bL21-like"/>
</dbReference>
<dbReference type="Pfam" id="PF00829">
    <property type="entry name" value="Ribosomal_L21p"/>
    <property type="match status" value="1"/>
</dbReference>
<dbReference type="PROSITE" id="PS01169">
    <property type="entry name" value="RIBOSOMAL_L21"/>
    <property type="match status" value="1"/>
</dbReference>
<name>A0A517Y7X2_9BACT</name>
<comment type="similarity">
    <text evidence="1 6 7">Belongs to the bacterial ribosomal protein bL21 family.</text>
</comment>
<dbReference type="InterPro" id="IPR001787">
    <property type="entry name" value="Ribosomal_bL21"/>
</dbReference>
<dbReference type="GO" id="GO:0006412">
    <property type="term" value="P:translation"/>
    <property type="evidence" value="ECO:0007669"/>
    <property type="project" value="UniProtKB-UniRule"/>
</dbReference>
<dbReference type="GO" id="GO:0005737">
    <property type="term" value="C:cytoplasm"/>
    <property type="evidence" value="ECO:0007669"/>
    <property type="project" value="UniProtKB-ARBA"/>
</dbReference>
<dbReference type="SUPFAM" id="SSF141091">
    <property type="entry name" value="L21p-like"/>
    <property type="match status" value="1"/>
</dbReference>
<dbReference type="PANTHER" id="PTHR21349">
    <property type="entry name" value="50S RIBOSOMAL PROTEIN L21"/>
    <property type="match status" value="1"/>
</dbReference>
<accession>A0A517Y7X2</accession>
<dbReference type="KEGG" id="aagg:ETAA8_14220"/>
<dbReference type="GO" id="GO:1990904">
    <property type="term" value="C:ribonucleoprotein complex"/>
    <property type="evidence" value="ECO:0007669"/>
    <property type="project" value="UniProtKB-KW"/>
</dbReference>
<evidence type="ECO:0000256" key="3">
    <source>
        <dbReference type="ARBA" id="ARBA00022884"/>
    </source>
</evidence>
<evidence type="ECO:0000256" key="1">
    <source>
        <dbReference type="ARBA" id="ARBA00008563"/>
    </source>
</evidence>
<organism evidence="8 9">
    <name type="scientific">Anatilimnocola aggregata</name>
    <dbReference type="NCBI Taxonomy" id="2528021"/>
    <lineage>
        <taxon>Bacteria</taxon>
        <taxon>Pseudomonadati</taxon>
        <taxon>Planctomycetota</taxon>
        <taxon>Planctomycetia</taxon>
        <taxon>Pirellulales</taxon>
        <taxon>Pirellulaceae</taxon>
        <taxon>Anatilimnocola</taxon>
    </lineage>
</organism>
<dbReference type="GO" id="GO:0019843">
    <property type="term" value="F:rRNA binding"/>
    <property type="evidence" value="ECO:0007669"/>
    <property type="project" value="UniProtKB-UniRule"/>
</dbReference>
<dbReference type="InterPro" id="IPR018258">
    <property type="entry name" value="Ribosomal_bL21_CS"/>
</dbReference>
<comment type="function">
    <text evidence="6 7">This protein binds to 23S rRNA in the presence of protein L20.</text>
</comment>
<reference evidence="8 9" key="1">
    <citation type="submission" date="2019-02" db="EMBL/GenBank/DDBJ databases">
        <title>Deep-cultivation of Planctomycetes and their phenomic and genomic characterization uncovers novel biology.</title>
        <authorList>
            <person name="Wiegand S."/>
            <person name="Jogler M."/>
            <person name="Boedeker C."/>
            <person name="Pinto D."/>
            <person name="Vollmers J."/>
            <person name="Rivas-Marin E."/>
            <person name="Kohn T."/>
            <person name="Peeters S.H."/>
            <person name="Heuer A."/>
            <person name="Rast P."/>
            <person name="Oberbeckmann S."/>
            <person name="Bunk B."/>
            <person name="Jeske O."/>
            <person name="Meyerdierks A."/>
            <person name="Storesund J.E."/>
            <person name="Kallscheuer N."/>
            <person name="Luecker S."/>
            <person name="Lage O.M."/>
            <person name="Pohl T."/>
            <person name="Merkel B.J."/>
            <person name="Hornburger P."/>
            <person name="Mueller R.-W."/>
            <person name="Bruemmer F."/>
            <person name="Labrenz M."/>
            <person name="Spormann A.M."/>
            <person name="Op den Camp H."/>
            <person name="Overmann J."/>
            <person name="Amann R."/>
            <person name="Jetten M.S.M."/>
            <person name="Mascher T."/>
            <person name="Medema M.H."/>
            <person name="Devos D.P."/>
            <person name="Kaster A.-K."/>
            <person name="Ovreas L."/>
            <person name="Rohde M."/>
            <person name="Galperin M.Y."/>
            <person name="Jogler C."/>
        </authorList>
    </citation>
    <scope>NUCLEOTIDE SEQUENCE [LARGE SCALE GENOMIC DNA]</scope>
    <source>
        <strain evidence="8 9">ETA_A8</strain>
    </source>
</reference>
<dbReference type="GO" id="GO:0005840">
    <property type="term" value="C:ribosome"/>
    <property type="evidence" value="ECO:0007669"/>
    <property type="project" value="UniProtKB-KW"/>
</dbReference>
<dbReference type="NCBIfam" id="TIGR00061">
    <property type="entry name" value="L21"/>
    <property type="match status" value="1"/>
</dbReference>
<evidence type="ECO:0000256" key="2">
    <source>
        <dbReference type="ARBA" id="ARBA00022730"/>
    </source>
</evidence>
<dbReference type="RefSeq" id="WP_145086749.1">
    <property type="nucleotide sequence ID" value="NZ_CP036274.1"/>
</dbReference>
<keyword evidence="4 6" id="KW-0689">Ribosomal protein</keyword>
<evidence type="ECO:0000313" key="8">
    <source>
        <dbReference type="EMBL" id="QDU26344.1"/>
    </source>
</evidence>